<feature type="region of interest" description="Disordered" evidence="1">
    <location>
        <begin position="1"/>
        <end position="50"/>
    </location>
</feature>
<accession>A0A1E3QHS3</accession>
<sequence length="78" mass="8615">MRIPGLHESMSQVIAGRSGRRPRTQVTLQVEKSSRASHGTNGDVRSGDGILDSANLPPCGFIHRSVIVMQRLFSFHSW</sequence>
<keyword evidence="3" id="KW-1185">Reference proteome</keyword>
<evidence type="ECO:0000313" key="3">
    <source>
        <dbReference type="Proteomes" id="UP000094336"/>
    </source>
</evidence>
<dbReference type="GeneID" id="30147934"/>
<reference evidence="3" key="1">
    <citation type="submission" date="2016-05" db="EMBL/GenBank/DDBJ databases">
        <title>Comparative genomics of biotechnologically important yeasts.</title>
        <authorList>
            <consortium name="DOE Joint Genome Institute"/>
            <person name="Riley R."/>
            <person name="Haridas S."/>
            <person name="Wolfe K.H."/>
            <person name="Lopes M.R."/>
            <person name="Hittinger C.T."/>
            <person name="Goker M."/>
            <person name="Salamov A."/>
            <person name="Wisecaver J."/>
            <person name="Long T.M."/>
            <person name="Aerts A.L."/>
            <person name="Barry K."/>
            <person name="Choi C."/>
            <person name="Clum A."/>
            <person name="Coughlan A.Y."/>
            <person name="Deshpande S."/>
            <person name="Douglass A.P."/>
            <person name="Hanson S.J."/>
            <person name="Klenk H.-P."/>
            <person name="Labutti K."/>
            <person name="Lapidus A."/>
            <person name="Lindquist E."/>
            <person name="Lipzen A."/>
            <person name="Meier-Kolthoff J.P."/>
            <person name="Ohm R.A."/>
            <person name="Otillar R.P."/>
            <person name="Pangilinan J."/>
            <person name="Peng Y."/>
            <person name="Rokas A."/>
            <person name="Rosa C.A."/>
            <person name="Scheuner C."/>
            <person name="Sibirny A.A."/>
            <person name="Slot J.C."/>
            <person name="Stielow J.B."/>
            <person name="Sun H."/>
            <person name="Kurtzman C.P."/>
            <person name="Blackwell M."/>
            <person name="Grigoriev I.V."/>
            <person name="Jeffries T.W."/>
        </authorList>
    </citation>
    <scope>NUCLEOTIDE SEQUENCE [LARGE SCALE GENOMIC DNA]</scope>
    <source>
        <strain evidence="3">NRRL Y-12698</strain>
    </source>
</reference>
<dbReference type="RefSeq" id="XP_018982591.1">
    <property type="nucleotide sequence ID" value="XM_019130081.1"/>
</dbReference>
<proteinExistence type="predicted"/>
<dbReference type="EMBL" id="KV454442">
    <property type="protein sequence ID" value="ODQ77263.1"/>
    <property type="molecule type" value="Genomic_DNA"/>
</dbReference>
<evidence type="ECO:0000256" key="1">
    <source>
        <dbReference type="SAM" id="MobiDB-lite"/>
    </source>
</evidence>
<feature type="compositionally biased region" description="Polar residues" evidence="1">
    <location>
        <begin position="24"/>
        <end position="40"/>
    </location>
</feature>
<organism evidence="2 3">
    <name type="scientific">Babjeviella inositovora NRRL Y-12698</name>
    <dbReference type="NCBI Taxonomy" id="984486"/>
    <lineage>
        <taxon>Eukaryota</taxon>
        <taxon>Fungi</taxon>
        <taxon>Dikarya</taxon>
        <taxon>Ascomycota</taxon>
        <taxon>Saccharomycotina</taxon>
        <taxon>Pichiomycetes</taxon>
        <taxon>Serinales incertae sedis</taxon>
        <taxon>Babjeviella</taxon>
    </lineage>
</organism>
<evidence type="ECO:0000313" key="2">
    <source>
        <dbReference type="EMBL" id="ODQ77263.1"/>
    </source>
</evidence>
<dbReference type="AlphaFoldDB" id="A0A1E3QHS3"/>
<protein>
    <submittedName>
        <fullName evidence="2">Uncharacterized protein</fullName>
    </submittedName>
</protein>
<gene>
    <name evidence="2" type="ORF">BABINDRAFT_163759</name>
</gene>
<dbReference type="Proteomes" id="UP000094336">
    <property type="component" value="Unassembled WGS sequence"/>
</dbReference>
<name>A0A1E3QHS3_9ASCO</name>